<dbReference type="OrthoDB" id="9178898at2"/>
<dbReference type="Proteomes" id="UP000236655">
    <property type="component" value="Chromosome"/>
</dbReference>
<keyword evidence="3" id="KW-1185">Reference proteome</keyword>
<reference evidence="3" key="1">
    <citation type="submission" date="2017-11" db="EMBL/GenBank/DDBJ databases">
        <authorList>
            <person name="Chan K.G."/>
            <person name="Lee L.S."/>
        </authorList>
    </citation>
    <scope>NUCLEOTIDE SEQUENCE [LARGE SCALE GENOMIC DNA]</scope>
    <source>
        <strain evidence="3">DSM 100970</strain>
    </source>
</reference>
<evidence type="ECO:0000256" key="1">
    <source>
        <dbReference type="SAM" id="SignalP"/>
    </source>
</evidence>
<dbReference type="PANTHER" id="PTHR31891">
    <property type="entry name" value="FORMAMIDASE C869.04-RELATED"/>
    <property type="match status" value="1"/>
</dbReference>
<dbReference type="Pfam" id="PF03069">
    <property type="entry name" value="FmdA_AmdA"/>
    <property type="match status" value="2"/>
</dbReference>
<organism evidence="2 3">
    <name type="scientific">Aquella oligotrophica</name>
    <dbReference type="NCBI Taxonomy" id="2067065"/>
    <lineage>
        <taxon>Bacteria</taxon>
        <taxon>Pseudomonadati</taxon>
        <taxon>Pseudomonadota</taxon>
        <taxon>Betaproteobacteria</taxon>
        <taxon>Neisseriales</taxon>
        <taxon>Neisseriaceae</taxon>
        <taxon>Aquella</taxon>
    </lineage>
</organism>
<evidence type="ECO:0000313" key="3">
    <source>
        <dbReference type="Proteomes" id="UP000236655"/>
    </source>
</evidence>
<keyword evidence="1" id="KW-0732">Signal</keyword>
<protein>
    <submittedName>
        <fullName evidence="2">Amidase</fullName>
    </submittedName>
</protein>
<proteinExistence type="predicted"/>
<dbReference type="RefSeq" id="WP_102950123.1">
    <property type="nucleotide sequence ID" value="NZ_CP024847.1"/>
</dbReference>
<dbReference type="KEGG" id="nba:CUN60_00420"/>
<sequence length="464" mass="50453">MKKIQIKTVLGVLLILNMPLSSYAVEQASSAIAAKPQNFENCLDFLPGRLDQNLMLAPAKTSKQTAKTYILPATPATTQWGYFDNKQPPVLKIKPGDSVVIETDAASNNQVVPGVSVDQVKKMNDAVPGRGPHTVTGPIYVDGAEPGDVLQIHINKIVPRPYGSNNSLPGKGLLPEKFPKGQIKYFYLDTKNMVAQFAPGIEIPLKPFPGVLAVASSTNGKLDTAPPGKFGGNLDLNQLQEGTTLYLPVFIKGGLVWTGDSHAVQGNGEVNLTALETAFEELNLTINVIKNKKLDWPIAETPDSWITVGYDTNLDKAINLLKANTIQFIAGQRKVSKAEAEKIMYANWNCPVAEVVDGVLGMYCIVPKKADAPKPAPLLSQDNNDFYVTTAQNKDALQAMKDATWAMITKIEKDKKMTQLDIYSLLSMTMDCRLSTYVSGAKDFHCVVPKSLWVDSKSSAQTSN</sequence>
<name>A0A2I7N2Z2_9NEIS</name>
<dbReference type="InterPro" id="IPR004304">
    <property type="entry name" value="FmdA_AmdA"/>
</dbReference>
<dbReference type="EMBL" id="CP024847">
    <property type="protein sequence ID" value="AUR50823.1"/>
    <property type="molecule type" value="Genomic_DNA"/>
</dbReference>
<feature type="signal peptide" evidence="1">
    <location>
        <begin position="1"/>
        <end position="24"/>
    </location>
</feature>
<dbReference type="Gene3D" id="2.60.120.580">
    <property type="entry name" value="Acetamidase/Formamidase-like domains"/>
    <property type="match status" value="2"/>
</dbReference>
<dbReference type="PANTHER" id="PTHR31891:SF1">
    <property type="entry name" value="FORMAMIDASE C869.04-RELATED"/>
    <property type="match status" value="1"/>
</dbReference>
<evidence type="ECO:0000313" key="2">
    <source>
        <dbReference type="EMBL" id="AUR50823.1"/>
    </source>
</evidence>
<dbReference type="SUPFAM" id="SSF141130">
    <property type="entry name" value="Acetamidase/Formamidase-like"/>
    <property type="match status" value="2"/>
</dbReference>
<feature type="chain" id="PRO_5014326636" evidence="1">
    <location>
        <begin position="25"/>
        <end position="464"/>
    </location>
</feature>
<dbReference type="Gene3D" id="3.10.28.20">
    <property type="entry name" value="Acetamidase/Formamidase-like domains"/>
    <property type="match status" value="2"/>
</dbReference>
<dbReference type="AlphaFoldDB" id="A0A2I7N2Z2"/>
<dbReference type="GO" id="GO:0016811">
    <property type="term" value="F:hydrolase activity, acting on carbon-nitrogen (but not peptide) bonds, in linear amides"/>
    <property type="evidence" value="ECO:0007669"/>
    <property type="project" value="InterPro"/>
</dbReference>
<gene>
    <name evidence="2" type="ORF">CUN60_00420</name>
</gene>
<accession>A0A2I7N2Z2</accession>